<reference evidence="1 2" key="1">
    <citation type="journal article" date="2019" name="Sci. Rep.">
        <title>Comparative genomics of chytrid fungi reveal insights into the obligate biotrophic and pathogenic lifestyle of Synchytrium endobioticum.</title>
        <authorList>
            <person name="van de Vossenberg B.T.L.H."/>
            <person name="Warris S."/>
            <person name="Nguyen H.D.T."/>
            <person name="van Gent-Pelzer M.P.E."/>
            <person name="Joly D.L."/>
            <person name="van de Geest H.C."/>
            <person name="Bonants P.J.M."/>
            <person name="Smith D.S."/>
            <person name="Levesque C.A."/>
            <person name="van der Lee T.A.J."/>
        </authorList>
    </citation>
    <scope>NUCLEOTIDE SEQUENCE [LARGE SCALE GENOMIC DNA]</scope>
    <source>
        <strain evidence="1 2">MB42</strain>
    </source>
</reference>
<dbReference type="VEuPathDB" id="FungiDB:SeMB42_g06799"/>
<dbReference type="AlphaFoldDB" id="A0A507C8K5"/>
<protein>
    <submittedName>
        <fullName evidence="1">Uncharacterized protein</fullName>
    </submittedName>
</protein>
<organism evidence="1 2">
    <name type="scientific">Synchytrium endobioticum</name>
    <dbReference type="NCBI Taxonomy" id="286115"/>
    <lineage>
        <taxon>Eukaryota</taxon>
        <taxon>Fungi</taxon>
        <taxon>Fungi incertae sedis</taxon>
        <taxon>Chytridiomycota</taxon>
        <taxon>Chytridiomycota incertae sedis</taxon>
        <taxon>Chytridiomycetes</taxon>
        <taxon>Synchytriales</taxon>
        <taxon>Synchytriaceae</taxon>
        <taxon>Synchytrium</taxon>
    </lineage>
</organism>
<proteinExistence type="predicted"/>
<keyword evidence="2" id="KW-1185">Reference proteome</keyword>
<dbReference type="EMBL" id="QEAN01000409">
    <property type="protein sequence ID" value="TPX37920.1"/>
    <property type="molecule type" value="Genomic_DNA"/>
</dbReference>
<name>A0A507C8K5_9FUNG</name>
<gene>
    <name evidence="1" type="ORF">SeMB42_g06799</name>
</gene>
<evidence type="ECO:0000313" key="1">
    <source>
        <dbReference type="EMBL" id="TPX37920.1"/>
    </source>
</evidence>
<comment type="caution">
    <text evidence="1">The sequence shown here is derived from an EMBL/GenBank/DDBJ whole genome shotgun (WGS) entry which is preliminary data.</text>
</comment>
<sequence>MRSSDAYTLGQAIYESQFAGSSARELFKASDPDQQYGFLHGTRVLSRSNSTSHSPLPDNTRLQASTLGRQLQWMEVEYSWDNIPKKAQSRDTEHRMTASSSVVMQISGVIICYAITIKARWYMYYRQYCSSSQIDNSDNMSVYLLRVIVIFGQATETYEFDYNVSSPNNPIAIAKTRTLLYTIRGTD</sequence>
<accession>A0A507C8K5</accession>
<evidence type="ECO:0000313" key="2">
    <source>
        <dbReference type="Proteomes" id="UP000317494"/>
    </source>
</evidence>
<dbReference type="Proteomes" id="UP000317494">
    <property type="component" value="Unassembled WGS sequence"/>
</dbReference>